<proteinExistence type="predicted"/>
<evidence type="ECO:0000313" key="1">
    <source>
        <dbReference type="EMBL" id="CAI2376303.1"/>
    </source>
</evidence>
<dbReference type="AlphaFoldDB" id="A0AAD1XNS1"/>
<gene>
    <name evidence="1" type="ORF">ECRASSUSDP1_LOCUS17672</name>
</gene>
<evidence type="ECO:0000313" key="2">
    <source>
        <dbReference type="Proteomes" id="UP001295684"/>
    </source>
</evidence>
<sequence>MKLVYTKKGLEFRKSLKSDIETQQFRVYSPKLFRKKSSKFKLSSFLKDDGNEIERTLQFPDFENVNVELIQTERGEIKEKPYSLVSELKTNKFKKKFKLFLDKRSSSRLRDMLKDVPTHLHKNASKEMILPPKNPLHTSSFLETIGTVESPSHWRFFENKRKSMPKIFSPDQRISRRNSISPSVIDGRHFSPELTRSSFNNIENKFPFNVEKIFRKHSQQEAKRQVISLIVLRQRKLNELKQNPPKLPEYYTKLEQSLTKTLNKKDTSKERYKQRVSKLHHKKYQKQWDSLQLFSKLSKPIRKK</sequence>
<dbReference type="Proteomes" id="UP001295684">
    <property type="component" value="Unassembled WGS sequence"/>
</dbReference>
<accession>A0AAD1XNS1</accession>
<keyword evidence="2" id="KW-1185">Reference proteome</keyword>
<organism evidence="1 2">
    <name type="scientific">Euplotes crassus</name>
    <dbReference type="NCBI Taxonomy" id="5936"/>
    <lineage>
        <taxon>Eukaryota</taxon>
        <taxon>Sar</taxon>
        <taxon>Alveolata</taxon>
        <taxon>Ciliophora</taxon>
        <taxon>Intramacronucleata</taxon>
        <taxon>Spirotrichea</taxon>
        <taxon>Hypotrichia</taxon>
        <taxon>Euplotida</taxon>
        <taxon>Euplotidae</taxon>
        <taxon>Moneuplotes</taxon>
    </lineage>
</organism>
<comment type="caution">
    <text evidence="1">The sequence shown here is derived from an EMBL/GenBank/DDBJ whole genome shotgun (WGS) entry which is preliminary data.</text>
</comment>
<name>A0AAD1XNS1_EUPCR</name>
<protein>
    <submittedName>
        <fullName evidence="1">Uncharacterized protein</fullName>
    </submittedName>
</protein>
<reference evidence="1" key="1">
    <citation type="submission" date="2023-07" db="EMBL/GenBank/DDBJ databases">
        <authorList>
            <consortium name="AG Swart"/>
            <person name="Singh M."/>
            <person name="Singh A."/>
            <person name="Seah K."/>
            <person name="Emmerich C."/>
        </authorList>
    </citation>
    <scope>NUCLEOTIDE SEQUENCE</scope>
    <source>
        <strain evidence="1">DP1</strain>
    </source>
</reference>
<dbReference type="EMBL" id="CAMPGE010017854">
    <property type="protein sequence ID" value="CAI2376303.1"/>
    <property type="molecule type" value="Genomic_DNA"/>
</dbReference>